<dbReference type="GO" id="GO:0042147">
    <property type="term" value="P:retrograde transport, endosome to Golgi"/>
    <property type="evidence" value="ECO:0007669"/>
    <property type="project" value="TreeGrafter"/>
</dbReference>
<keyword evidence="1" id="KW-0732">Signal</keyword>
<reference evidence="2" key="2">
    <citation type="submission" date="2014-03" db="EMBL/GenBank/DDBJ databases">
        <authorList>
            <person name="Genoscope - CEA"/>
        </authorList>
    </citation>
    <scope>NUCLEOTIDE SEQUENCE</scope>
</reference>
<dbReference type="PANTHER" id="PTHR22746">
    <property type="entry name" value="RAB6A-GEF COMPLEX PARTNER PROTEIN 1"/>
    <property type="match status" value="1"/>
</dbReference>
<dbReference type="EMBL" id="FR910495">
    <property type="protein sequence ID" value="CDQ90411.1"/>
    <property type="molecule type" value="Genomic_DNA"/>
</dbReference>
<reference evidence="2" key="1">
    <citation type="journal article" date="2014" name="Nat. Commun.">
        <title>The rainbow trout genome provides novel insights into evolution after whole-genome duplication in vertebrates.</title>
        <authorList>
            <person name="Berthelot C."/>
            <person name="Brunet F."/>
            <person name="Chalopin D."/>
            <person name="Juanchich A."/>
            <person name="Bernard M."/>
            <person name="Noel B."/>
            <person name="Bento P."/>
            <person name="Da Silva C."/>
            <person name="Labadie K."/>
            <person name="Alberti A."/>
            <person name="Aury J.M."/>
            <person name="Louis A."/>
            <person name="Dehais P."/>
            <person name="Bardou P."/>
            <person name="Montfort J."/>
            <person name="Klopp C."/>
            <person name="Cabau C."/>
            <person name="Gaspin C."/>
            <person name="Thorgaard G.H."/>
            <person name="Boussaha M."/>
            <person name="Quillet E."/>
            <person name="Guyomard R."/>
            <person name="Galiana D."/>
            <person name="Bobe J."/>
            <person name="Volff J.N."/>
            <person name="Genet C."/>
            <person name="Wincker P."/>
            <person name="Jaillon O."/>
            <person name="Roest Crollius H."/>
            <person name="Guiguen Y."/>
        </authorList>
    </citation>
    <scope>NUCLEOTIDE SEQUENCE [LARGE SCALE GENOMIC DNA]</scope>
</reference>
<feature type="signal peptide" evidence="1">
    <location>
        <begin position="1"/>
        <end position="24"/>
    </location>
</feature>
<evidence type="ECO:0000313" key="3">
    <source>
        <dbReference type="Proteomes" id="UP000193380"/>
    </source>
</evidence>
<dbReference type="GO" id="GO:0005829">
    <property type="term" value="C:cytosol"/>
    <property type="evidence" value="ECO:0007669"/>
    <property type="project" value="TreeGrafter"/>
</dbReference>
<proteinExistence type="predicted"/>
<dbReference type="STRING" id="8022.A0A060YFA0"/>
<dbReference type="GO" id="GO:0006886">
    <property type="term" value="P:intracellular protein transport"/>
    <property type="evidence" value="ECO:0007669"/>
    <property type="project" value="InterPro"/>
</dbReference>
<evidence type="ECO:0000313" key="2">
    <source>
        <dbReference type="EMBL" id="CDQ90411.1"/>
    </source>
</evidence>
<dbReference type="InterPro" id="IPR040096">
    <property type="entry name" value="Ric1"/>
</dbReference>
<evidence type="ECO:0000256" key="1">
    <source>
        <dbReference type="SAM" id="SignalP"/>
    </source>
</evidence>
<organism evidence="2 3">
    <name type="scientific">Oncorhynchus mykiss</name>
    <name type="common">Rainbow trout</name>
    <name type="synonym">Salmo gairdneri</name>
    <dbReference type="NCBI Taxonomy" id="8022"/>
    <lineage>
        <taxon>Eukaryota</taxon>
        <taxon>Metazoa</taxon>
        <taxon>Chordata</taxon>
        <taxon>Craniata</taxon>
        <taxon>Vertebrata</taxon>
        <taxon>Euteleostomi</taxon>
        <taxon>Actinopterygii</taxon>
        <taxon>Neopterygii</taxon>
        <taxon>Teleostei</taxon>
        <taxon>Protacanthopterygii</taxon>
        <taxon>Salmoniformes</taxon>
        <taxon>Salmonidae</taxon>
        <taxon>Salmoninae</taxon>
        <taxon>Oncorhynchus</taxon>
    </lineage>
</organism>
<dbReference type="Proteomes" id="UP000193380">
    <property type="component" value="Unassembled WGS sequence"/>
</dbReference>
<sequence length="137" mass="15428">MVTWECGGLSLWSVFGAHLICTLGEDFAYRSDGTKKDPINISSMCWGAEGYHLWVITSREETELVENMEEAPPQTQQAGILQFNFIKSALTVNPCTVMLWTWHYMHAHTHTLSPTYSASESSHTPEFFPNGVVTNKD</sequence>
<accession>A0A060YFA0</accession>
<gene>
    <name evidence="2" type="ORF">GSONMT00010737001</name>
</gene>
<protein>
    <submittedName>
        <fullName evidence="2">Uncharacterized protein</fullName>
    </submittedName>
</protein>
<dbReference type="GO" id="GO:0000139">
    <property type="term" value="C:Golgi membrane"/>
    <property type="evidence" value="ECO:0007669"/>
    <property type="project" value="TreeGrafter"/>
</dbReference>
<dbReference type="GO" id="GO:0034066">
    <property type="term" value="C:Ric1-Rgp1 guanyl-nucleotide exchange factor complex"/>
    <property type="evidence" value="ECO:0007669"/>
    <property type="project" value="InterPro"/>
</dbReference>
<dbReference type="AlphaFoldDB" id="A0A060YFA0"/>
<name>A0A060YFA0_ONCMY</name>
<feature type="chain" id="PRO_5001596173" evidence="1">
    <location>
        <begin position="25"/>
        <end position="137"/>
    </location>
</feature>
<dbReference type="PANTHER" id="PTHR22746:SF10">
    <property type="entry name" value="GUANINE NUCLEOTIDE EXCHANGE FACTOR SUBUNIT RIC1"/>
    <property type="match status" value="1"/>
</dbReference>
<dbReference type="PaxDb" id="8022-A0A060YFA0"/>